<reference evidence="1 2" key="1">
    <citation type="submission" date="2021-08" db="EMBL/GenBank/DDBJ databases">
        <authorList>
            <person name="Zhang D."/>
            <person name="Zhang A."/>
            <person name="Wang L."/>
        </authorList>
    </citation>
    <scope>NUCLEOTIDE SEQUENCE [LARGE SCALE GENOMIC DNA]</scope>
    <source>
        <strain evidence="1 2">WL0086</strain>
    </source>
</reference>
<evidence type="ECO:0000313" key="1">
    <source>
        <dbReference type="EMBL" id="WRQ89600.1"/>
    </source>
</evidence>
<reference evidence="1 2" key="2">
    <citation type="submission" date="2023-12" db="EMBL/GenBank/DDBJ databases">
        <title>Description of an unclassified Opitutus bacterium of Verrucomicrobiota.</title>
        <authorList>
            <person name="Zhang D.-F."/>
        </authorList>
    </citation>
    <scope>NUCLEOTIDE SEQUENCE [LARGE SCALE GENOMIC DNA]</scope>
    <source>
        <strain evidence="1 2">WL0086</strain>
    </source>
</reference>
<protein>
    <recommendedName>
        <fullName evidence="3">Mandelate racemase</fullName>
    </recommendedName>
</protein>
<evidence type="ECO:0008006" key="3">
    <source>
        <dbReference type="Google" id="ProtNLM"/>
    </source>
</evidence>
<dbReference type="Gene3D" id="3.20.20.120">
    <property type="entry name" value="Enolase-like C-terminal domain"/>
    <property type="match status" value="1"/>
</dbReference>
<gene>
    <name evidence="1" type="ORF">K1X11_009280</name>
</gene>
<dbReference type="Proteomes" id="UP000738431">
    <property type="component" value="Chromosome"/>
</dbReference>
<dbReference type="InterPro" id="IPR036849">
    <property type="entry name" value="Enolase-like_C_sf"/>
</dbReference>
<dbReference type="RefSeq" id="WP_221029714.1">
    <property type="nucleotide sequence ID" value="NZ_CP139781.1"/>
</dbReference>
<keyword evidence="2" id="KW-1185">Reference proteome</keyword>
<accession>A0ABZ1CE08</accession>
<dbReference type="EMBL" id="CP139781">
    <property type="protein sequence ID" value="WRQ89600.1"/>
    <property type="molecule type" value="Genomic_DNA"/>
</dbReference>
<name>A0ABZ1CE08_9BACT</name>
<sequence length="474" mass="52333">MITIHAQRWYRRELRTRLPFHYGITVMEQVPHAWLELEATIDGERVRGRAADHLPPKWFTKDPMRSIGLELAEMYTVLRKASAAASGQEARSVHALVQTVDEAQRAEAAQRGWPALLAHFGVSLVERALIDAFCRRHRCSVVQAVRDGGLGIRLGDLHEELGDQDLDNLLPRTSVERVFCRHTVGLGDALDQAEAQTMAAGVDDGLPVDLRAVIRHYGVREFKIKVGAEVEAGLDRLERVTAVIEAERGTDYAATLDGNEAFETVDALREFWARGQERPRLRNLWGRLRFFEQPLHRAVALNDETAAALPRWWERPALLIDESGAEPADLRRALAIGYAGVSHKNCKGVIHGIANRCLLTRRGGNLLMSGEDLSNVGPVALPQDLAVQALLGNTSVERNGHHYFAGLAGWPQRVNTAVLARYAGLYGRPAEGRGATMLQVRKGEIDVRAATDHAFGGAWDLGLDGAGECWAEFS</sequence>
<proteinExistence type="predicted"/>
<evidence type="ECO:0000313" key="2">
    <source>
        <dbReference type="Proteomes" id="UP000738431"/>
    </source>
</evidence>
<organism evidence="1 2">
    <name type="scientific">Actomonas aquatica</name>
    <dbReference type="NCBI Taxonomy" id="2866162"/>
    <lineage>
        <taxon>Bacteria</taxon>
        <taxon>Pseudomonadati</taxon>
        <taxon>Verrucomicrobiota</taxon>
        <taxon>Opitutia</taxon>
        <taxon>Opitutales</taxon>
        <taxon>Opitutaceae</taxon>
        <taxon>Actomonas</taxon>
    </lineage>
</organism>
<dbReference type="SUPFAM" id="SSF51604">
    <property type="entry name" value="Enolase C-terminal domain-like"/>
    <property type="match status" value="1"/>
</dbReference>